<dbReference type="SUPFAM" id="SSF52540">
    <property type="entry name" value="P-loop containing nucleoside triphosphate hydrolases"/>
    <property type="match status" value="1"/>
</dbReference>
<evidence type="ECO:0000313" key="10">
    <source>
        <dbReference type="Ensembl" id="ENSGMOP00000040199.1"/>
    </source>
</evidence>
<accession>A0A8C5B7L1</accession>
<evidence type="ECO:0000256" key="5">
    <source>
        <dbReference type="ARBA" id="ARBA00022968"/>
    </source>
</evidence>
<reference evidence="10" key="2">
    <citation type="submission" date="2025-09" db="UniProtKB">
        <authorList>
            <consortium name="Ensembl"/>
        </authorList>
    </citation>
    <scope>IDENTIFICATION</scope>
</reference>
<dbReference type="Ensembl" id="ENSGMOT00000050516.1">
    <property type="protein sequence ID" value="ENSGMOP00000040199.1"/>
    <property type="gene ID" value="ENSGMOG00000023628.1"/>
</dbReference>
<comment type="subcellular location">
    <subcellularLocation>
        <location evidence="1">Golgi apparatus membrane</location>
        <topology evidence="1">Single-pass type II membrane protein</topology>
    </subcellularLocation>
</comment>
<sequence>MFGTEEKKMKLIRRLSIWVVLASITMVIRYLSDSPARDNRLSVAPLSCSPNMSELGNQPGHSDSPESLFRAKECTPTRNIMFLKTHKTASSTILNILFRFGEKHQLKFAFPDSRNDFSYPSPFLCSGVKDFNPGDCFNIVCNHMRFDPREVARLLPENSVYITILRDPAVMFESSFNYYHKTIPFTYGIGGDNKVSEFLHDPWAYYSPQAYNSFYLRNLLMFDFGFDNNLEPEHPAVAGAIRRLSDRFRLVLIAEHFEESLVLLKEALCWTTEDLIFFQLNARRRSSVSRLTPRLRAKALAWNGADWRLYLHFNATLWARVAVYGEERMEREVKELRDMNAKLRAICIEGGEAVEAAEIQDRGLLPWQPVGEESILGYNMRTNLEPKYRELCRKMLTPEIQYLSDLGVNLWLTRLWGWVKDWIPVIVGN</sequence>
<dbReference type="GO" id="GO:0000139">
    <property type="term" value="C:Golgi membrane"/>
    <property type="evidence" value="ECO:0007669"/>
    <property type="project" value="UniProtKB-SubCell"/>
</dbReference>
<dbReference type="CTD" id="793584"/>
<evidence type="ECO:0000256" key="7">
    <source>
        <dbReference type="ARBA" id="ARBA00023034"/>
    </source>
</evidence>
<dbReference type="GeneID" id="115543038"/>
<dbReference type="GO" id="GO:0001733">
    <property type="term" value="F:galactosylceramide sulfotransferase activity"/>
    <property type="evidence" value="ECO:0007669"/>
    <property type="project" value="InterPro"/>
</dbReference>
<evidence type="ECO:0000256" key="3">
    <source>
        <dbReference type="ARBA" id="ARBA00022679"/>
    </source>
</evidence>
<organism evidence="10 11">
    <name type="scientific">Gadus morhua</name>
    <name type="common">Atlantic cod</name>
    <dbReference type="NCBI Taxonomy" id="8049"/>
    <lineage>
        <taxon>Eukaryota</taxon>
        <taxon>Metazoa</taxon>
        <taxon>Chordata</taxon>
        <taxon>Craniata</taxon>
        <taxon>Vertebrata</taxon>
        <taxon>Euteleostomi</taxon>
        <taxon>Actinopterygii</taxon>
        <taxon>Neopterygii</taxon>
        <taxon>Teleostei</taxon>
        <taxon>Neoteleostei</taxon>
        <taxon>Acanthomorphata</taxon>
        <taxon>Zeiogadaria</taxon>
        <taxon>Gadariae</taxon>
        <taxon>Gadiformes</taxon>
        <taxon>Gadoidei</taxon>
        <taxon>Gadidae</taxon>
        <taxon>Gadus</taxon>
    </lineage>
</organism>
<reference evidence="10" key="1">
    <citation type="submission" date="2025-08" db="UniProtKB">
        <authorList>
            <consortium name="Ensembl"/>
        </authorList>
    </citation>
    <scope>IDENTIFICATION</scope>
</reference>
<dbReference type="RefSeq" id="XP_030211435.1">
    <property type="nucleotide sequence ID" value="XM_030355575.1"/>
</dbReference>
<evidence type="ECO:0000313" key="11">
    <source>
        <dbReference type="Proteomes" id="UP000694546"/>
    </source>
</evidence>
<dbReference type="KEGG" id="gmh:115543038"/>
<keyword evidence="8" id="KW-0472">Membrane</keyword>
<dbReference type="InterPro" id="IPR009729">
    <property type="entry name" value="Gal-3-0_sulfotransfrase"/>
</dbReference>
<dbReference type="OrthoDB" id="514299at2759"/>
<dbReference type="PANTHER" id="PTHR14647">
    <property type="entry name" value="GALACTOSE-3-O-SULFOTRANSFERASE"/>
    <property type="match status" value="1"/>
</dbReference>
<comment type="similarity">
    <text evidence="2">Belongs to the galactose-3-O-sulfotransferase family.</text>
</comment>
<dbReference type="PANTHER" id="PTHR14647:SF56">
    <property type="entry name" value="GALACTOSYLCERAMIDE SULFOTRANSFERASE"/>
    <property type="match status" value="1"/>
</dbReference>
<dbReference type="GO" id="GO:0006682">
    <property type="term" value="P:galactosylceramide biosynthetic process"/>
    <property type="evidence" value="ECO:0007669"/>
    <property type="project" value="TreeGrafter"/>
</dbReference>
<keyword evidence="6" id="KW-1133">Transmembrane helix</keyword>
<evidence type="ECO:0000256" key="6">
    <source>
        <dbReference type="ARBA" id="ARBA00022989"/>
    </source>
</evidence>
<dbReference type="Pfam" id="PF06990">
    <property type="entry name" value="Gal-3-0_sulfotr"/>
    <property type="match status" value="1"/>
</dbReference>
<keyword evidence="9" id="KW-0325">Glycoprotein</keyword>
<evidence type="ECO:0000256" key="2">
    <source>
        <dbReference type="ARBA" id="ARBA00008124"/>
    </source>
</evidence>
<keyword evidence="11" id="KW-1185">Reference proteome</keyword>
<evidence type="ECO:0000256" key="9">
    <source>
        <dbReference type="ARBA" id="ARBA00023180"/>
    </source>
</evidence>
<evidence type="ECO:0000256" key="8">
    <source>
        <dbReference type="ARBA" id="ARBA00023136"/>
    </source>
</evidence>
<evidence type="ECO:0000256" key="1">
    <source>
        <dbReference type="ARBA" id="ARBA00004323"/>
    </source>
</evidence>
<name>A0A8C5B7L1_GADMO</name>
<dbReference type="Proteomes" id="UP000694546">
    <property type="component" value="Chromosome 4"/>
</dbReference>
<dbReference type="GeneTree" id="ENSGT00950000182923"/>
<proteinExistence type="inferred from homology"/>
<dbReference type="AlphaFoldDB" id="A0A8C5B7L1"/>
<protein>
    <submittedName>
        <fullName evidence="10">Galactosylceramide sulfotransferase-like</fullName>
    </submittedName>
</protein>
<keyword evidence="3" id="KW-0808">Transferase</keyword>
<gene>
    <name evidence="10" type="primary">LOC115543038</name>
</gene>
<dbReference type="OMA" id="FYSPEAF"/>
<dbReference type="InterPro" id="IPR027417">
    <property type="entry name" value="P-loop_NTPase"/>
</dbReference>
<dbReference type="Gene3D" id="3.40.50.300">
    <property type="entry name" value="P-loop containing nucleotide triphosphate hydrolases"/>
    <property type="match status" value="1"/>
</dbReference>
<evidence type="ECO:0000256" key="4">
    <source>
        <dbReference type="ARBA" id="ARBA00022692"/>
    </source>
</evidence>
<keyword evidence="5" id="KW-0735">Signal-anchor</keyword>
<keyword evidence="7" id="KW-0333">Golgi apparatus</keyword>
<dbReference type="GO" id="GO:0042552">
    <property type="term" value="P:myelination"/>
    <property type="evidence" value="ECO:0007669"/>
    <property type="project" value="TreeGrafter"/>
</dbReference>
<keyword evidence="4" id="KW-0812">Transmembrane</keyword>